<dbReference type="EMBL" id="QZJW01000019">
    <property type="protein sequence ID" value="RJO61396.1"/>
    <property type="molecule type" value="Genomic_DNA"/>
</dbReference>
<keyword evidence="1 3" id="KW-0547">Nucleotide-binding</keyword>
<dbReference type="GO" id="GO:0005524">
    <property type="term" value="F:ATP binding"/>
    <property type="evidence" value="ECO:0007669"/>
    <property type="project" value="UniProtKB-UniRule"/>
</dbReference>
<dbReference type="GO" id="GO:0008998">
    <property type="term" value="F:ribonucleoside-triphosphate reductase (thioredoxin) activity"/>
    <property type="evidence" value="ECO:0007669"/>
    <property type="project" value="UniProtKB-EC"/>
</dbReference>
<gene>
    <name evidence="5" type="ORF">C4544_02665</name>
</gene>
<dbReference type="GO" id="GO:0031250">
    <property type="term" value="C:anaerobic ribonucleoside-triphosphate reductase complex"/>
    <property type="evidence" value="ECO:0007669"/>
    <property type="project" value="TreeGrafter"/>
</dbReference>
<keyword evidence="2 3" id="KW-0067">ATP-binding</keyword>
<dbReference type="NCBIfam" id="TIGR02487">
    <property type="entry name" value="NrdD"/>
    <property type="match status" value="1"/>
</dbReference>
<name>A0A419DE23_9BACT</name>
<dbReference type="CDD" id="cd01675">
    <property type="entry name" value="RNR_III"/>
    <property type="match status" value="1"/>
</dbReference>
<dbReference type="GO" id="GO:0009265">
    <property type="term" value="P:2'-deoxyribonucleotide biosynthetic process"/>
    <property type="evidence" value="ECO:0007669"/>
    <property type="project" value="TreeGrafter"/>
</dbReference>
<organism evidence="5 6">
    <name type="scientific">candidate division WS5 bacterium</name>
    <dbReference type="NCBI Taxonomy" id="2093353"/>
    <lineage>
        <taxon>Bacteria</taxon>
        <taxon>candidate division WS5</taxon>
    </lineage>
</organism>
<feature type="domain" description="ATP-cone" evidence="4">
    <location>
        <begin position="28"/>
        <end position="121"/>
    </location>
</feature>
<dbReference type="NCBIfam" id="NF006126">
    <property type="entry name" value="PRK08270.1"/>
    <property type="match status" value="1"/>
</dbReference>
<accession>A0A419DE23</accession>
<dbReference type="PROSITE" id="PS51161">
    <property type="entry name" value="ATP_CONE"/>
    <property type="match status" value="1"/>
</dbReference>
<dbReference type="Pfam" id="PF03477">
    <property type="entry name" value="ATP-cone"/>
    <property type="match status" value="1"/>
</dbReference>
<evidence type="ECO:0000256" key="2">
    <source>
        <dbReference type="ARBA" id="ARBA00022840"/>
    </source>
</evidence>
<proteinExistence type="predicted"/>
<dbReference type="InterPro" id="IPR005144">
    <property type="entry name" value="ATP-cone_dom"/>
</dbReference>
<dbReference type="GO" id="GO:0006260">
    <property type="term" value="P:DNA replication"/>
    <property type="evidence" value="ECO:0007669"/>
    <property type="project" value="InterPro"/>
</dbReference>
<sequence length="710" mass="81247">MAKKPSAAKKEQGRLNIPEKYLKKEPFKKIRKRSGEIVKFDPEKITIAIGKAGEATGEFGPSIARKLSDQVVKFLYKKFDNSNIPQVEQIQDAVEHILIESVFEETAKAYIIYRRKHAELRDIKPLLDSDALVEDYLSRGDWRVKENSNMNFSLQGMHVFVSERVVQRYWLNKVYTERIKKAQEGGDLHVHDLGYLSTYCCGWDLKDLLMKGITGISGKVESGPPKHLRTALGQLVNFLFTTQQESAGAQAVSSFDTLLAPFIRYDNLNYKQVKQAMQEFIYNMNVPTRVGFQTPFTNITLDLVPSGIIAKENVIVGGEIKKEKYGDFQKEMDMVNKAFAEIMLRGDHRGRIFTFPIPTYNITKDFDWDNPVLDSVWKMTAKYGIPYFSNFINSDMNPDDARSMCCRLRLDNRELRQRGGGFFGANPLTGSIGVVTINMPRIGYLAKNKKDYYKRLDELMDVAKESLEIKRKLLERMTENGLYPYSERYLSDIKARMGAYWKNHFNTIGILGMNESIANFMKGENITTEKGKKFAEEIMEHIREKMVEFQKETGNMYNLEATPGEGTSRRFANKDKEVYSDIIVANEEAVKFGAKPYYTNSSQLPVNHTDDIFEALSLQDSLQTKYTGGTVLHLFVGEKIDDPNQTKKLVKKIAENYHLPYFTITPTFSVCPKHGYLAGEYKYCPKCDKEIGYNQKEQVSMAEFVGANSR</sequence>
<evidence type="ECO:0000256" key="3">
    <source>
        <dbReference type="PROSITE-ProRule" id="PRU00492"/>
    </source>
</evidence>
<evidence type="ECO:0000259" key="4">
    <source>
        <dbReference type="PROSITE" id="PS51161"/>
    </source>
</evidence>
<evidence type="ECO:0000256" key="1">
    <source>
        <dbReference type="ARBA" id="ARBA00022741"/>
    </source>
</evidence>
<dbReference type="GO" id="GO:0004748">
    <property type="term" value="F:ribonucleoside-diphosphate reductase activity, thioredoxin disulfide as acceptor"/>
    <property type="evidence" value="ECO:0007669"/>
    <property type="project" value="TreeGrafter"/>
</dbReference>
<dbReference type="EC" id="1.17.4.2" evidence="5"/>
<dbReference type="Pfam" id="PF13597">
    <property type="entry name" value="NRDD"/>
    <property type="match status" value="1"/>
</dbReference>
<dbReference type="PANTHER" id="PTHR21075">
    <property type="entry name" value="ANAEROBIC RIBONUCLEOSIDE-TRIPHOSPHATE REDUCTASE"/>
    <property type="match status" value="1"/>
</dbReference>
<evidence type="ECO:0000313" key="5">
    <source>
        <dbReference type="EMBL" id="RJO61396.1"/>
    </source>
</evidence>
<dbReference type="AlphaFoldDB" id="A0A419DE23"/>
<evidence type="ECO:0000313" key="6">
    <source>
        <dbReference type="Proteomes" id="UP000285655"/>
    </source>
</evidence>
<dbReference type="Gene3D" id="3.20.70.20">
    <property type="match status" value="1"/>
</dbReference>
<dbReference type="InterPro" id="IPR012833">
    <property type="entry name" value="NrdD"/>
</dbReference>
<dbReference type="Proteomes" id="UP000285655">
    <property type="component" value="Unassembled WGS sequence"/>
</dbReference>
<reference evidence="5 6" key="1">
    <citation type="journal article" date="2017" name="ISME J.">
        <title>Energy and carbon metabolisms in a deep terrestrial subsurface fluid microbial community.</title>
        <authorList>
            <person name="Momper L."/>
            <person name="Jungbluth S.P."/>
            <person name="Lee M.D."/>
            <person name="Amend J.P."/>
        </authorList>
    </citation>
    <scope>NUCLEOTIDE SEQUENCE [LARGE SCALE GENOMIC DNA]</scope>
    <source>
        <strain evidence="5">SURF_29</strain>
    </source>
</reference>
<dbReference type="PANTHER" id="PTHR21075:SF0">
    <property type="entry name" value="ANAEROBIC RIBONUCLEOSIDE-TRIPHOSPHATE REDUCTASE"/>
    <property type="match status" value="1"/>
</dbReference>
<comment type="caution">
    <text evidence="5">The sequence shown here is derived from an EMBL/GenBank/DDBJ whole genome shotgun (WGS) entry which is preliminary data.</text>
</comment>
<keyword evidence="5" id="KW-0560">Oxidoreductase</keyword>
<dbReference type="SUPFAM" id="SSF51998">
    <property type="entry name" value="PFL-like glycyl radical enzymes"/>
    <property type="match status" value="1"/>
</dbReference>
<protein>
    <submittedName>
        <fullName evidence="5">Ribonucleoside triphosphate reductase</fullName>
        <ecNumber evidence="5">1.17.4.2</ecNumber>
    </submittedName>
</protein>